<dbReference type="PANTHER" id="PTHR30146">
    <property type="entry name" value="LACI-RELATED TRANSCRIPTIONAL REPRESSOR"/>
    <property type="match status" value="1"/>
</dbReference>
<keyword evidence="1" id="KW-0678">Repressor</keyword>
<accession>A0A148KN86</accession>
<feature type="domain" description="HTH lacI-type" evidence="5">
    <location>
        <begin position="2"/>
        <end position="56"/>
    </location>
</feature>
<evidence type="ECO:0000256" key="3">
    <source>
        <dbReference type="ARBA" id="ARBA00023125"/>
    </source>
</evidence>
<dbReference type="InterPro" id="IPR010982">
    <property type="entry name" value="Lambda_DNA-bd_dom_sf"/>
</dbReference>
<dbReference type="InterPro" id="IPR046335">
    <property type="entry name" value="LacI/GalR-like_sensor"/>
</dbReference>
<dbReference type="STRING" id="1799789.AX660_19810"/>
<dbReference type="InterPro" id="IPR028082">
    <property type="entry name" value="Peripla_BP_I"/>
</dbReference>
<keyword evidence="7" id="KW-1185">Reference proteome</keyword>
<dbReference type="EMBL" id="LSNE01000009">
    <property type="protein sequence ID" value="KXI27783.1"/>
    <property type="molecule type" value="Genomic_DNA"/>
</dbReference>
<dbReference type="RefSeq" id="WP_068379303.1">
    <property type="nucleotide sequence ID" value="NZ_LSNE01000009.1"/>
</dbReference>
<keyword evidence="2" id="KW-0805">Transcription regulation</keyword>
<evidence type="ECO:0000313" key="6">
    <source>
        <dbReference type="EMBL" id="KXI27783.1"/>
    </source>
</evidence>
<dbReference type="GO" id="GO:0000976">
    <property type="term" value="F:transcription cis-regulatory region binding"/>
    <property type="evidence" value="ECO:0007669"/>
    <property type="project" value="TreeGrafter"/>
</dbReference>
<dbReference type="PROSITE" id="PS50932">
    <property type="entry name" value="HTH_LACI_2"/>
    <property type="match status" value="1"/>
</dbReference>
<gene>
    <name evidence="6" type="ORF">AX660_19810</name>
</gene>
<dbReference type="Pfam" id="PF13377">
    <property type="entry name" value="Peripla_BP_3"/>
    <property type="match status" value="1"/>
</dbReference>
<dbReference type="CDD" id="cd01392">
    <property type="entry name" value="HTH_LacI"/>
    <property type="match status" value="1"/>
</dbReference>
<reference evidence="7" key="1">
    <citation type="submission" date="2016-02" db="EMBL/GenBank/DDBJ databases">
        <authorList>
            <person name="Schultz-Johansen M."/>
            <person name="Glaring M.A."/>
            <person name="Bech P.K."/>
            <person name="Stougaard P."/>
        </authorList>
    </citation>
    <scope>NUCLEOTIDE SEQUENCE [LARGE SCALE GENOMIC DNA]</scope>
    <source>
        <strain evidence="7">S66</strain>
    </source>
</reference>
<dbReference type="Gene3D" id="1.10.260.40">
    <property type="entry name" value="lambda repressor-like DNA-binding domains"/>
    <property type="match status" value="1"/>
</dbReference>
<evidence type="ECO:0000259" key="5">
    <source>
        <dbReference type="PROSITE" id="PS50932"/>
    </source>
</evidence>
<dbReference type="Gene3D" id="3.40.50.2300">
    <property type="match status" value="2"/>
</dbReference>
<dbReference type="SUPFAM" id="SSF53822">
    <property type="entry name" value="Periplasmic binding protein-like I"/>
    <property type="match status" value="1"/>
</dbReference>
<protein>
    <submittedName>
        <fullName evidence="6">LacI family transcriptional regulator</fullName>
    </submittedName>
</protein>
<proteinExistence type="predicted"/>
<dbReference type="OrthoDB" id="9798934at2"/>
<dbReference type="CDD" id="cd06284">
    <property type="entry name" value="PBP1_LacI-like"/>
    <property type="match status" value="1"/>
</dbReference>
<dbReference type="Pfam" id="PF00356">
    <property type="entry name" value="LacI"/>
    <property type="match status" value="1"/>
</dbReference>
<dbReference type="InterPro" id="IPR000843">
    <property type="entry name" value="HTH_LacI"/>
</dbReference>
<dbReference type="GO" id="GO:0003700">
    <property type="term" value="F:DNA-binding transcription factor activity"/>
    <property type="evidence" value="ECO:0007669"/>
    <property type="project" value="TreeGrafter"/>
</dbReference>
<evidence type="ECO:0000256" key="2">
    <source>
        <dbReference type="ARBA" id="ARBA00023015"/>
    </source>
</evidence>
<dbReference type="SUPFAM" id="SSF47413">
    <property type="entry name" value="lambda repressor-like DNA-binding domains"/>
    <property type="match status" value="1"/>
</dbReference>
<dbReference type="Proteomes" id="UP000070299">
    <property type="component" value="Unassembled WGS sequence"/>
</dbReference>
<evidence type="ECO:0000256" key="4">
    <source>
        <dbReference type="ARBA" id="ARBA00023163"/>
    </source>
</evidence>
<keyword evidence="4" id="KW-0804">Transcription</keyword>
<evidence type="ECO:0000313" key="7">
    <source>
        <dbReference type="Proteomes" id="UP000070299"/>
    </source>
</evidence>
<dbReference type="PANTHER" id="PTHR30146:SF151">
    <property type="entry name" value="HTH-TYPE TRANSCRIPTIONAL REPRESSOR CYTR"/>
    <property type="match status" value="1"/>
</dbReference>
<dbReference type="SMART" id="SM00354">
    <property type="entry name" value="HTH_LACI"/>
    <property type="match status" value="1"/>
</dbReference>
<organism evidence="6 7">
    <name type="scientific">Paraglaciecola hydrolytica</name>
    <dbReference type="NCBI Taxonomy" id="1799789"/>
    <lineage>
        <taxon>Bacteria</taxon>
        <taxon>Pseudomonadati</taxon>
        <taxon>Pseudomonadota</taxon>
        <taxon>Gammaproteobacteria</taxon>
        <taxon>Alteromonadales</taxon>
        <taxon>Alteromonadaceae</taxon>
        <taxon>Paraglaciecola</taxon>
    </lineage>
</organism>
<comment type="caution">
    <text evidence="6">The sequence shown here is derived from an EMBL/GenBank/DDBJ whole genome shotgun (WGS) entry which is preliminary data.</text>
</comment>
<sequence length="331" mass="36436">MSTIRDVSKEAGLSIATVSRALSAPEKVTPESLKKVHDAIELLQYRPNMLSQKFRNKQANAIVILVPDIANLFFAKVISGIESVAQKKGFSVLLGDTRDSKALEKQYINLVETRQADGIIQLRPYSENDSLLPIARVPAVNASGCENTPYPTVRIDNVGAAKEVVKYLISLGHKRIGVITGLQRNPHTIDRLKGYKQALAEANIAFDQSLLAEGDFTLWSGLQASEHFSRMSDIPTALFCMNDEMAIGAMKGLKSKGLRLPQDISITGFDDLDVSRYCDPPLTTVAQPAEKIGERSADLLFQLLDEQQPTQTEYVLPIEFIIRQSTAPPRA</sequence>
<keyword evidence="3" id="KW-0238">DNA-binding</keyword>
<name>A0A148KN86_9ALTE</name>
<evidence type="ECO:0000256" key="1">
    <source>
        <dbReference type="ARBA" id="ARBA00022491"/>
    </source>
</evidence>
<dbReference type="AlphaFoldDB" id="A0A148KN86"/>